<evidence type="ECO:0000256" key="1">
    <source>
        <dbReference type="SAM" id="MobiDB-lite"/>
    </source>
</evidence>
<evidence type="ECO:0000313" key="2">
    <source>
        <dbReference type="EMBL" id="CEG42783.1"/>
    </source>
</evidence>
<dbReference type="Proteomes" id="UP000054928">
    <property type="component" value="Unassembled WGS sequence"/>
</dbReference>
<proteinExistence type="predicted"/>
<dbReference type="GeneID" id="36408087"/>
<accession>A0A0P1APN5</accession>
<dbReference type="AlphaFoldDB" id="A0A0P1APN5"/>
<reference evidence="3" key="1">
    <citation type="submission" date="2014-09" db="EMBL/GenBank/DDBJ databases">
        <authorList>
            <person name="Sharma Rahul"/>
            <person name="Thines Marco"/>
        </authorList>
    </citation>
    <scope>NUCLEOTIDE SEQUENCE [LARGE SCALE GENOMIC DNA]</scope>
</reference>
<evidence type="ECO:0000313" key="3">
    <source>
        <dbReference type="Proteomes" id="UP000054928"/>
    </source>
</evidence>
<dbReference type="EMBL" id="CCYD01000645">
    <property type="protein sequence ID" value="CEG42783.1"/>
    <property type="molecule type" value="Genomic_DNA"/>
</dbReference>
<sequence length="67" mass="7497">MAFEIINTTSTSIQDLSLAFATSQALSIEEHWASSLVKDALHRASNVQRHTHTEREDLVEELGDMLT</sequence>
<feature type="compositionally biased region" description="Acidic residues" evidence="1">
    <location>
        <begin position="57"/>
        <end position="67"/>
    </location>
</feature>
<feature type="region of interest" description="Disordered" evidence="1">
    <location>
        <begin position="47"/>
        <end position="67"/>
    </location>
</feature>
<protein>
    <submittedName>
        <fullName evidence="2">Uncharacterized protein</fullName>
    </submittedName>
</protein>
<dbReference type="RefSeq" id="XP_024579152.1">
    <property type="nucleotide sequence ID" value="XM_024728701.1"/>
</dbReference>
<name>A0A0P1APN5_PLAHL</name>
<keyword evidence="3" id="KW-1185">Reference proteome</keyword>
<organism evidence="2 3">
    <name type="scientific">Plasmopara halstedii</name>
    <name type="common">Downy mildew of sunflower</name>
    <dbReference type="NCBI Taxonomy" id="4781"/>
    <lineage>
        <taxon>Eukaryota</taxon>
        <taxon>Sar</taxon>
        <taxon>Stramenopiles</taxon>
        <taxon>Oomycota</taxon>
        <taxon>Peronosporomycetes</taxon>
        <taxon>Peronosporales</taxon>
        <taxon>Peronosporaceae</taxon>
        <taxon>Plasmopara</taxon>
    </lineage>
</organism>